<dbReference type="AlphaFoldDB" id="A0AAD9FUE0"/>
<feature type="compositionally biased region" description="Basic residues" evidence="1">
    <location>
        <begin position="460"/>
        <end position="469"/>
    </location>
</feature>
<dbReference type="Proteomes" id="UP001182556">
    <property type="component" value="Unassembled WGS sequence"/>
</dbReference>
<comment type="caution">
    <text evidence="2">The sequence shown here is derived from an EMBL/GenBank/DDBJ whole genome shotgun (WGS) entry which is preliminary data.</text>
</comment>
<reference evidence="2" key="1">
    <citation type="submission" date="2023-02" db="EMBL/GenBank/DDBJ databases">
        <title>Identification and recombinant expression of a fungal hydrolase from Papiliotrema laurentii that hydrolyzes apple cutin and clears colloidal polyester polyurethane.</title>
        <authorList>
            <consortium name="DOE Joint Genome Institute"/>
            <person name="Roman V.A."/>
            <person name="Bojanowski C."/>
            <person name="Crable B.R."/>
            <person name="Wagner D.N."/>
            <person name="Hung C.S."/>
            <person name="Nadeau L.J."/>
            <person name="Schratz L."/>
            <person name="Haridas S."/>
            <person name="Pangilinan J."/>
            <person name="Lipzen A."/>
            <person name="Na H."/>
            <person name="Yan M."/>
            <person name="Ng V."/>
            <person name="Grigoriev I.V."/>
            <person name="Spatafora J.W."/>
            <person name="Barlow D."/>
            <person name="Biffinger J."/>
            <person name="Kelley-Loughnane N."/>
            <person name="Varaljay V.A."/>
            <person name="Crookes-Goodson W.J."/>
        </authorList>
    </citation>
    <scope>NUCLEOTIDE SEQUENCE</scope>
    <source>
        <strain evidence="2">5307AH</strain>
    </source>
</reference>
<organism evidence="2 3">
    <name type="scientific">Papiliotrema laurentii</name>
    <name type="common">Cryptococcus laurentii</name>
    <dbReference type="NCBI Taxonomy" id="5418"/>
    <lineage>
        <taxon>Eukaryota</taxon>
        <taxon>Fungi</taxon>
        <taxon>Dikarya</taxon>
        <taxon>Basidiomycota</taxon>
        <taxon>Agaricomycotina</taxon>
        <taxon>Tremellomycetes</taxon>
        <taxon>Tremellales</taxon>
        <taxon>Rhynchogastremaceae</taxon>
        <taxon>Papiliotrema</taxon>
    </lineage>
</organism>
<accession>A0AAD9FUE0</accession>
<gene>
    <name evidence="2" type="ORF">DB88DRAFT_508325</name>
</gene>
<evidence type="ECO:0000256" key="1">
    <source>
        <dbReference type="SAM" id="MobiDB-lite"/>
    </source>
</evidence>
<keyword evidence="3" id="KW-1185">Reference proteome</keyword>
<feature type="region of interest" description="Disordered" evidence="1">
    <location>
        <begin position="419"/>
        <end position="478"/>
    </location>
</feature>
<evidence type="ECO:0000313" key="2">
    <source>
        <dbReference type="EMBL" id="KAK1926217.1"/>
    </source>
</evidence>
<feature type="compositionally biased region" description="Polar residues" evidence="1">
    <location>
        <begin position="430"/>
        <end position="451"/>
    </location>
</feature>
<sequence length="478" mass="53950">MVIGRSHVSTQALTSITSRRIISFTHFPPAPRRSIFTWFGNDKTASHTQEAFTEEQGTWSEEFLSKIQGDDPHGRIRPLRPYFDRAELDRLDGLFRRSEEEKGRQELHCLPFWTMLHLTVIRPYLCHTEPGAEVERKIGQNAIRLCFGYSIAAVGPDHWARRVHLSSKNNRCSSSRDLVLFDDAWDMRAELERTLRQMTPEDTEPDRWLRGLHFPASRAPVFERGYPVLRDDKVMAAFAAAYKDALPQYRWEVRLEDRVHTLAIPTKRIVCKTSYPHGEAYWDGFFPPQSASPSHRFLLPKQGPLVWPESTSEPRTVAFARGDDLADKVGFRYRFMSEIATEDSGRYTTATSGSLAGGPTDHVALAQTIIAAANRATLDWNDPNILPAYGGPDVRKNNLHAAVEYSIEYLKGQEYVREPLPRGLDHGPTSGAQSTPWASSNPGQATPTGSIKAQRAVFRPARKIKPVGRRRSDGASKT</sequence>
<protein>
    <submittedName>
        <fullName evidence="2">Uncharacterized protein</fullName>
    </submittedName>
</protein>
<name>A0AAD9FUE0_PAPLA</name>
<dbReference type="EMBL" id="JAODAN010000002">
    <property type="protein sequence ID" value="KAK1926217.1"/>
    <property type="molecule type" value="Genomic_DNA"/>
</dbReference>
<evidence type="ECO:0000313" key="3">
    <source>
        <dbReference type="Proteomes" id="UP001182556"/>
    </source>
</evidence>
<proteinExistence type="predicted"/>